<dbReference type="PANTHER" id="PTHR35546">
    <property type="entry name" value="F-BOX PROTEIN INTERACTION DOMAIN PROTEIN-RELATED"/>
    <property type="match status" value="1"/>
</dbReference>
<name>A0A7N2MHT9_QUELO</name>
<evidence type="ECO:0000259" key="1">
    <source>
        <dbReference type="Pfam" id="PF00646"/>
    </source>
</evidence>
<reference evidence="2 3" key="1">
    <citation type="journal article" date="2016" name="G3 (Bethesda)">
        <title>First Draft Assembly and Annotation of the Genome of a California Endemic Oak Quercus lobata Nee (Fagaceae).</title>
        <authorList>
            <person name="Sork V.L."/>
            <person name="Fitz-Gibbon S.T."/>
            <person name="Puiu D."/>
            <person name="Crepeau M."/>
            <person name="Gugger P.F."/>
            <person name="Sherman R."/>
            <person name="Stevens K."/>
            <person name="Langley C.H."/>
            <person name="Pellegrini M."/>
            <person name="Salzberg S.L."/>
        </authorList>
    </citation>
    <scope>NUCLEOTIDE SEQUENCE [LARGE SCALE GENOMIC DNA]</scope>
    <source>
        <strain evidence="2 3">cv. SW786</strain>
    </source>
</reference>
<dbReference type="OMA" id="WCTSHRI"/>
<evidence type="ECO:0000313" key="2">
    <source>
        <dbReference type="EnsemblPlants" id="QL09p019845:mrna"/>
    </source>
</evidence>
<dbReference type="InterPro" id="IPR036047">
    <property type="entry name" value="F-box-like_dom_sf"/>
</dbReference>
<proteinExistence type="predicted"/>
<dbReference type="EnsemblPlants" id="QL09p019845:mrna">
    <property type="protein sequence ID" value="QL09p019845:mrna"/>
    <property type="gene ID" value="QL09p019845"/>
</dbReference>
<dbReference type="InterPro" id="IPR001810">
    <property type="entry name" value="F-box_dom"/>
</dbReference>
<reference evidence="2" key="2">
    <citation type="submission" date="2021-01" db="UniProtKB">
        <authorList>
            <consortium name="EnsemblPlants"/>
        </authorList>
    </citation>
    <scope>IDENTIFICATION</scope>
</reference>
<dbReference type="Proteomes" id="UP000594261">
    <property type="component" value="Chromosome 9"/>
</dbReference>
<keyword evidence="3" id="KW-1185">Reference proteome</keyword>
<sequence>MKRRKLNNKERNHGVFTSFDDLSDDLKIEILCKFPAKLLAKLTCVSKSWQFLIINFCFPKMASKLAYTGHVSCVKRCINFKDVLIDEKLIAWWKTIERTLNKRDLLDSCNGLVLGFYTTALYPQSQSSSPRLCRYYVLNILTQQFDTITKQPHPRTSRYKYAALAYDPSKSCHYKIVYFQGFSALNIYNSKTGVWISLKYQHQLEHHVRKANWEKRSVYFDGALYRLSMSGHLIKFIVDQEITASAGVKVESIDLPERAKKSPLACIGVNQGVMHFSHSDKSNLRIWMLQHNCIRTDNNYVWLLKYTIPSQAILFQMIPSTYFKPMAFHPYDDTIILSLRVDNWFCRIEEYYFGDIQENKLRLSDPHTHYGSACKVVFPYLQCEVPFPIGTSYLIHDMPTRHHGSPIGLQGCDNGLSITLVKCRSRAKSSAYCLADSASSAVASCRLAAAESSCSALQYNDPAHL</sequence>
<evidence type="ECO:0000313" key="3">
    <source>
        <dbReference type="Proteomes" id="UP000594261"/>
    </source>
</evidence>
<dbReference type="EMBL" id="LRBV02000009">
    <property type="status" value="NOT_ANNOTATED_CDS"/>
    <property type="molecule type" value="Genomic_DNA"/>
</dbReference>
<dbReference type="SUPFAM" id="SSF81383">
    <property type="entry name" value="F-box domain"/>
    <property type="match status" value="1"/>
</dbReference>
<dbReference type="InterPro" id="IPR055290">
    <property type="entry name" value="At3g26010-like"/>
</dbReference>
<dbReference type="PANTHER" id="PTHR35546:SF25">
    <property type="entry name" value="F-BOX DOMAIN-CONTAINING PROTEIN"/>
    <property type="match status" value="1"/>
</dbReference>
<accession>A0A7N2MHT9</accession>
<dbReference type="InParanoid" id="A0A7N2MHT9"/>
<dbReference type="Pfam" id="PF00646">
    <property type="entry name" value="F-box"/>
    <property type="match status" value="1"/>
</dbReference>
<dbReference type="Gramene" id="QL09p019845:mrna">
    <property type="protein sequence ID" value="QL09p019845:mrna"/>
    <property type="gene ID" value="QL09p019845"/>
</dbReference>
<organism evidence="2 3">
    <name type="scientific">Quercus lobata</name>
    <name type="common">Valley oak</name>
    <dbReference type="NCBI Taxonomy" id="97700"/>
    <lineage>
        <taxon>Eukaryota</taxon>
        <taxon>Viridiplantae</taxon>
        <taxon>Streptophyta</taxon>
        <taxon>Embryophyta</taxon>
        <taxon>Tracheophyta</taxon>
        <taxon>Spermatophyta</taxon>
        <taxon>Magnoliopsida</taxon>
        <taxon>eudicotyledons</taxon>
        <taxon>Gunneridae</taxon>
        <taxon>Pentapetalae</taxon>
        <taxon>rosids</taxon>
        <taxon>fabids</taxon>
        <taxon>Fagales</taxon>
        <taxon>Fagaceae</taxon>
        <taxon>Quercus</taxon>
    </lineage>
</organism>
<protein>
    <recommendedName>
        <fullName evidence="1">F-box domain-containing protein</fullName>
    </recommendedName>
</protein>
<feature type="domain" description="F-box" evidence="1">
    <location>
        <begin position="19"/>
        <end position="58"/>
    </location>
</feature>
<dbReference type="AlphaFoldDB" id="A0A7N2MHT9"/>